<name>A0ABQ8DGW3_BRANA</name>
<dbReference type="PANTHER" id="PTHR14379">
    <property type="entry name" value="LIMKAIN B LKAP"/>
    <property type="match status" value="1"/>
</dbReference>
<evidence type="ECO:0000313" key="4">
    <source>
        <dbReference type="Proteomes" id="UP000824890"/>
    </source>
</evidence>
<dbReference type="InterPro" id="IPR012337">
    <property type="entry name" value="RNaseH-like_sf"/>
</dbReference>
<accession>A0ABQ8DGW3</accession>
<evidence type="ECO:0000313" key="3">
    <source>
        <dbReference type="EMBL" id="KAH0928413.1"/>
    </source>
</evidence>
<gene>
    <name evidence="3" type="ORF">HID58_014140</name>
</gene>
<dbReference type="PANTHER" id="PTHR14379:SF63">
    <property type="entry name" value="ENDONUCLEASE OR GLYCOSYL HYDROLASE"/>
    <property type="match status" value="1"/>
</dbReference>
<keyword evidence="4" id="KW-1185">Reference proteome</keyword>
<feature type="domain" description="RNase H type-1" evidence="2">
    <location>
        <begin position="191"/>
        <end position="280"/>
    </location>
</feature>
<dbReference type="Pfam" id="PF13456">
    <property type="entry name" value="RVT_3"/>
    <property type="match status" value="1"/>
</dbReference>
<evidence type="ECO:0000259" key="1">
    <source>
        <dbReference type="Pfam" id="PF01936"/>
    </source>
</evidence>
<dbReference type="InterPro" id="IPR002156">
    <property type="entry name" value="RNaseH_domain"/>
</dbReference>
<dbReference type="Proteomes" id="UP000824890">
    <property type="component" value="Unassembled WGS sequence"/>
</dbReference>
<evidence type="ECO:0008006" key="5">
    <source>
        <dbReference type="Google" id="ProtNLM"/>
    </source>
</evidence>
<organism evidence="3 4">
    <name type="scientific">Brassica napus</name>
    <name type="common">Rape</name>
    <dbReference type="NCBI Taxonomy" id="3708"/>
    <lineage>
        <taxon>Eukaryota</taxon>
        <taxon>Viridiplantae</taxon>
        <taxon>Streptophyta</taxon>
        <taxon>Embryophyta</taxon>
        <taxon>Tracheophyta</taxon>
        <taxon>Spermatophyta</taxon>
        <taxon>Magnoliopsida</taxon>
        <taxon>eudicotyledons</taxon>
        <taxon>Gunneridae</taxon>
        <taxon>Pentapetalae</taxon>
        <taxon>rosids</taxon>
        <taxon>malvids</taxon>
        <taxon>Brassicales</taxon>
        <taxon>Brassicaceae</taxon>
        <taxon>Brassiceae</taxon>
        <taxon>Brassica</taxon>
    </lineage>
</organism>
<comment type="caution">
    <text evidence="3">The sequence shown here is derived from an EMBL/GenBank/DDBJ whole genome shotgun (WGS) entry which is preliminary data.</text>
</comment>
<protein>
    <recommendedName>
        <fullName evidence="5">RNase H type-1 domain-containing protein</fullName>
    </recommendedName>
</protein>
<feature type="domain" description="NYN" evidence="1">
    <location>
        <begin position="15"/>
        <end position="125"/>
    </location>
</feature>
<dbReference type="InterPro" id="IPR024768">
    <property type="entry name" value="Marf1"/>
</dbReference>
<reference evidence="3 4" key="1">
    <citation type="submission" date="2021-05" db="EMBL/GenBank/DDBJ databases">
        <title>Genome Assembly of Synthetic Allotetraploid Brassica napus Reveals Homoeologous Exchanges between Subgenomes.</title>
        <authorList>
            <person name="Davis J.T."/>
        </authorList>
    </citation>
    <scope>NUCLEOTIDE SEQUENCE [LARGE SCALE GENOMIC DNA]</scope>
    <source>
        <strain evidence="4">cv. Da-Ae</strain>
        <tissue evidence="3">Seedling</tissue>
    </source>
</reference>
<dbReference type="InterPro" id="IPR036397">
    <property type="entry name" value="RNaseH_sf"/>
</dbReference>
<dbReference type="Gene3D" id="3.30.420.10">
    <property type="entry name" value="Ribonuclease H-like superfamily/Ribonuclease H"/>
    <property type="match status" value="1"/>
</dbReference>
<evidence type="ECO:0000259" key="2">
    <source>
        <dbReference type="Pfam" id="PF13456"/>
    </source>
</evidence>
<dbReference type="SUPFAM" id="SSF53098">
    <property type="entry name" value="Ribonuclease H-like"/>
    <property type="match status" value="1"/>
</dbReference>
<sequence length="293" mass="32304">MEKYEAAPVELLASKISVWWDITSCPVPEGYDPRLVRKTIESKLKKTCYSVLQAYSSTGIVLKHDPFIESSYSEGGVASFIAVELFGWKLWNLPPASVVFISDPQNISRLTLRMHTINMRGYNILHILKDTPELPIRFWGWKSFLKDARMGKKIQEDELDDFNVEPVGIVCRGTLKIKAPNNAILCKDSASRSYVGSALVSEALAVRNALRAAAALGLTTLNLFSDSLVLISTLLSGSDLNEIVGLLVDLRNLASLFNHLSFSHVSPTCNVMADSLAKSALARLMADNALFRA</sequence>
<dbReference type="EMBL" id="JAGKQM010000004">
    <property type="protein sequence ID" value="KAH0928413.1"/>
    <property type="molecule type" value="Genomic_DNA"/>
</dbReference>
<dbReference type="Pfam" id="PF01936">
    <property type="entry name" value="NYN"/>
    <property type="match status" value="1"/>
</dbReference>
<dbReference type="InterPro" id="IPR021139">
    <property type="entry name" value="NYN"/>
</dbReference>
<dbReference type="CDD" id="cd10910">
    <property type="entry name" value="PIN_limkain_b1_N_like"/>
    <property type="match status" value="1"/>
</dbReference>
<proteinExistence type="predicted"/>